<dbReference type="NCBIfam" id="TIGR02653">
    <property type="entry name" value="Lon_rel_chp"/>
    <property type="match status" value="1"/>
</dbReference>
<evidence type="ECO:0000313" key="5">
    <source>
        <dbReference type="Proteomes" id="UP000184693"/>
    </source>
</evidence>
<dbReference type="InterPro" id="IPR027065">
    <property type="entry name" value="Lon_Prtase"/>
</dbReference>
<feature type="domain" description="Lon proteolytic" evidence="2">
    <location>
        <begin position="518"/>
        <end position="662"/>
    </location>
</feature>
<keyword evidence="1 4" id="KW-0378">Hydrolase</keyword>
<feature type="domain" description="BREX system Lon protease-like BrxL N-terminal" evidence="3">
    <location>
        <begin position="19"/>
        <end position="147"/>
    </location>
</feature>
<evidence type="ECO:0000259" key="2">
    <source>
        <dbReference type="Pfam" id="PF05362"/>
    </source>
</evidence>
<dbReference type="PRINTS" id="PR00830">
    <property type="entry name" value="ENDOLAPTASE"/>
</dbReference>
<name>A0A1N6EQ39_9BURK</name>
<dbReference type="GO" id="GO:0006508">
    <property type="term" value="P:proteolysis"/>
    <property type="evidence" value="ECO:0007669"/>
    <property type="project" value="UniProtKB-KW"/>
</dbReference>
<dbReference type="PANTHER" id="PTHR10046">
    <property type="entry name" value="ATP DEPENDENT LON PROTEASE FAMILY MEMBER"/>
    <property type="match status" value="1"/>
</dbReference>
<protein>
    <submittedName>
        <fullName evidence="4">ATP-dependent Lon protease</fullName>
    </submittedName>
</protein>
<dbReference type="AlphaFoldDB" id="A0A1N6EQ39"/>
<dbReference type="RefSeq" id="WP_074263134.1">
    <property type="nucleotide sequence ID" value="NZ_FSRM01000001.1"/>
</dbReference>
<gene>
    <name evidence="4" type="ORF">SAMN05444168_0867</name>
</gene>
<sequence length="680" mass="76211">MSNGATPTRDALDDKVNRLFAGKVVRKDLVRKVKVGANVPVFVLEFLLGKYCASSDEVAIQMGLQVVNDTLANNYIRSDESMKAQATVKDRGRHTFIDKVKVRLVDSDYWAEVTNFGHKNVHVPEHYVRDYERLVMGGVWAQVDMRFEYDEESRGKNPFWIDKLTPIQIATFDLEEYRRIRSEFTADEWLDLILRSMGYEPGEMSRRLKLLLLVRLVPLAERNYNLVELGPRGTGKSYVVQEVSPYSALLTGGTTVANLFGHMSGRQKGMVQIWDVVGFDEVADLQKMPKEVITTMKTYCESGIFQRGQEAVSGDASIAMFGNTNQPVDVMVQTGHLFAPMPDIIRDDMAFIDRMHFYLPGWEIPKMRNDLFTNHYGFVVDYLAEALREMRKHNFTEIIDRHFSLGAHLNARDRKAVRKTVSGLMKILYPHGDVALDELGEILELAIEGRRRVKEQLKKMGAFEYYHTSFSYTLQDTGEEKFVGVPEQGGRDLIATDPLPPGTTYTAGVTSDGTVGLYRMEVSVSNGTGKLRLAGGVSGAMKESVQRAFSFLQTKKSEFGVARDFDVADFHVEVIDLLANRVEAELGVAFFVACYSALRKAPVTPALLILGDMSVQGNIKPLRSLTEPLQVAMDNGAKRALIPIENKRSFLDVSAEIMEHVDPIFYGDPKTAALKVLGGP</sequence>
<dbReference type="InterPro" id="IPR014061">
    <property type="entry name" value="BrxL-like"/>
</dbReference>
<dbReference type="GO" id="GO:0030163">
    <property type="term" value="P:protein catabolic process"/>
    <property type="evidence" value="ECO:0007669"/>
    <property type="project" value="InterPro"/>
</dbReference>
<dbReference type="OrthoDB" id="5297084at2"/>
<dbReference type="InterPro" id="IPR013473">
    <property type="entry name" value="BrxL"/>
</dbReference>
<keyword evidence="1 4" id="KW-0645">Protease</keyword>
<dbReference type="InterPro" id="IPR020568">
    <property type="entry name" value="Ribosomal_Su5_D2-typ_SF"/>
</dbReference>
<dbReference type="Pfam" id="PF05362">
    <property type="entry name" value="Lon_C"/>
    <property type="match status" value="1"/>
</dbReference>
<evidence type="ECO:0000313" key="4">
    <source>
        <dbReference type="EMBL" id="SIN85100.1"/>
    </source>
</evidence>
<dbReference type="EMBL" id="FSRM01000001">
    <property type="protein sequence ID" value="SIN85100.1"/>
    <property type="molecule type" value="Genomic_DNA"/>
</dbReference>
<dbReference type="InterPro" id="IPR008269">
    <property type="entry name" value="Lon_proteolytic"/>
</dbReference>
<reference evidence="4 5" key="1">
    <citation type="submission" date="2016-11" db="EMBL/GenBank/DDBJ databases">
        <authorList>
            <person name="Jaros S."/>
            <person name="Januszkiewicz K."/>
            <person name="Wedrychowicz H."/>
        </authorList>
    </citation>
    <scope>NUCLEOTIDE SEQUENCE [LARGE SCALE GENOMIC DNA]</scope>
    <source>
        <strain evidence="4 5">GAS86</strain>
    </source>
</reference>
<dbReference type="CDD" id="cd00882">
    <property type="entry name" value="Ras_like_GTPase"/>
    <property type="match status" value="1"/>
</dbReference>
<dbReference type="GO" id="GO:0004252">
    <property type="term" value="F:serine-type endopeptidase activity"/>
    <property type="evidence" value="ECO:0007669"/>
    <property type="project" value="InterPro"/>
</dbReference>
<dbReference type="Pfam" id="PF20442">
    <property type="entry name" value="BrxL_N"/>
    <property type="match status" value="1"/>
</dbReference>
<dbReference type="Pfam" id="PF13337">
    <property type="entry name" value="BrxL_ATPase"/>
    <property type="match status" value="1"/>
</dbReference>
<evidence type="ECO:0000256" key="1">
    <source>
        <dbReference type="ARBA" id="ARBA00022670"/>
    </source>
</evidence>
<proteinExistence type="predicted"/>
<dbReference type="Proteomes" id="UP000184693">
    <property type="component" value="Unassembled WGS sequence"/>
</dbReference>
<dbReference type="GO" id="GO:0004176">
    <property type="term" value="F:ATP-dependent peptidase activity"/>
    <property type="evidence" value="ECO:0007669"/>
    <property type="project" value="InterPro"/>
</dbReference>
<dbReference type="SUPFAM" id="SSF52540">
    <property type="entry name" value="P-loop containing nucleoside triphosphate hydrolases"/>
    <property type="match status" value="1"/>
</dbReference>
<evidence type="ECO:0000259" key="3">
    <source>
        <dbReference type="Pfam" id="PF20442"/>
    </source>
</evidence>
<dbReference type="SUPFAM" id="SSF54211">
    <property type="entry name" value="Ribosomal protein S5 domain 2-like"/>
    <property type="match status" value="1"/>
</dbReference>
<dbReference type="InterPro" id="IPR014721">
    <property type="entry name" value="Ribsml_uS5_D2-typ_fold_subgr"/>
</dbReference>
<dbReference type="Gene3D" id="3.30.230.10">
    <property type="match status" value="1"/>
</dbReference>
<dbReference type="InterPro" id="IPR027417">
    <property type="entry name" value="P-loop_NTPase"/>
</dbReference>
<dbReference type="GO" id="GO:0005524">
    <property type="term" value="F:ATP binding"/>
    <property type="evidence" value="ECO:0007669"/>
    <property type="project" value="InterPro"/>
</dbReference>
<dbReference type="InterPro" id="IPR046838">
    <property type="entry name" value="BrxL_N"/>
</dbReference>
<organism evidence="4 5">
    <name type="scientific">Paraburkholderia phenazinium</name>
    <dbReference type="NCBI Taxonomy" id="60549"/>
    <lineage>
        <taxon>Bacteria</taxon>
        <taxon>Pseudomonadati</taxon>
        <taxon>Pseudomonadota</taxon>
        <taxon>Betaproteobacteria</taxon>
        <taxon>Burkholderiales</taxon>
        <taxon>Burkholderiaceae</taxon>
        <taxon>Paraburkholderia</taxon>
    </lineage>
</organism>
<accession>A0A1N6EQ39</accession>
<dbReference type="NCBIfam" id="TIGR02688">
    <property type="entry name" value="BREX system Lon protease-like protein BrxL"/>
    <property type="match status" value="1"/>
</dbReference>